<sequence>MPTSRQALLLDVISTGLVALTHSTSSSNPIEDFNTRYDCFRERLCLNPVSALYDSITIDNIPVADQHSVLPQLNNITPVPVLVEEDMEEFIDEDDVDDDLPDLERTSDWEEDEDLFANSPTLTQLKEDDVVLEMDEWDLDGHSNASDSKSDKDEF</sequence>
<feature type="signal peptide" evidence="2">
    <location>
        <begin position="1"/>
        <end position="23"/>
    </location>
</feature>
<proteinExistence type="predicted"/>
<comment type="caution">
    <text evidence="3">The sequence shown here is derived from an EMBL/GenBank/DDBJ whole genome shotgun (WGS) entry which is preliminary data.</text>
</comment>
<dbReference type="EMBL" id="JABCKI010000587">
    <property type="protein sequence ID" value="KAG5650023.1"/>
    <property type="molecule type" value="Genomic_DNA"/>
</dbReference>
<evidence type="ECO:0000256" key="2">
    <source>
        <dbReference type="SAM" id="SignalP"/>
    </source>
</evidence>
<gene>
    <name evidence="3" type="ORF">H0H81_001042</name>
</gene>
<evidence type="ECO:0000313" key="4">
    <source>
        <dbReference type="Proteomes" id="UP000717328"/>
    </source>
</evidence>
<evidence type="ECO:0000313" key="3">
    <source>
        <dbReference type="EMBL" id="KAG5650023.1"/>
    </source>
</evidence>
<accession>A0A9P7KGX9</accession>
<dbReference type="AlphaFoldDB" id="A0A9P7KGX9"/>
<dbReference type="Proteomes" id="UP000717328">
    <property type="component" value="Unassembled WGS sequence"/>
</dbReference>
<protein>
    <submittedName>
        <fullName evidence="3">Uncharacterized protein</fullName>
    </submittedName>
</protein>
<reference evidence="3" key="2">
    <citation type="submission" date="2021-10" db="EMBL/GenBank/DDBJ databases">
        <title>Phylogenomics reveals ancestral predisposition of the termite-cultivated fungus Termitomyces towards a domesticated lifestyle.</title>
        <authorList>
            <person name="Auxier B."/>
            <person name="Grum-Grzhimaylo A."/>
            <person name="Cardenas M.E."/>
            <person name="Lodge J.D."/>
            <person name="Laessoe T."/>
            <person name="Pedersen O."/>
            <person name="Smith M.E."/>
            <person name="Kuyper T.W."/>
            <person name="Franco-Molano E.A."/>
            <person name="Baroni T.J."/>
            <person name="Aanen D.K."/>
        </authorList>
    </citation>
    <scope>NUCLEOTIDE SEQUENCE</scope>
    <source>
        <strain evidence="3">D49</strain>
    </source>
</reference>
<reference evidence="3" key="1">
    <citation type="submission" date="2021-02" db="EMBL/GenBank/DDBJ databases">
        <authorList>
            <person name="Nieuwenhuis M."/>
            <person name="Van De Peppel L.J.J."/>
        </authorList>
    </citation>
    <scope>NUCLEOTIDE SEQUENCE</scope>
    <source>
        <strain evidence="3">D49</strain>
    </source>
</reference>
<feature type="region of interest" description="Disordered" evidence="1">
    <location>
        <begin position="136"/>
        <end position="155"/>
    </location>
</feature>
<keyword evidence="2" id="KW-0732">Signal</keyword>
<dbReference type="OrthoDB" id="2496395at2759"/>
<evidence type="ECO:0000256" key="1">
    <source>
        <dbReference type="SAM" id="MobiDB-lite"/>
    </source>
</evidence>
<organism evidence="3 4">
    <name type="scientific">Sphagnurus paluster</name>
    <dbReference type="NCBI Taxonomy" id="117069"/>
    <lineage>
        <taxon>Eukaryota</taxon>
        <taxon>Fungi</taxon>
        <taxon>Dikarya</taxon>
        <taxon>Basidiomycota</taxon>
        <taxon>Agaricomycotina</taxon>
        <taxon>Agaricomycetes</taxon>
        <taxon>Agaricomycetidae</taxon>
        <taxon>Agaricales</taxon>
        <taxon>Tricholomatineae</taxon>
        <taxon>Lyophyllaceae</taxon>
        <taxon>Sphagnurus</taxon>
    </lineage>
</organism>
<keyword evidence="4" id="KW-1185">Reference proteome</keyword>
<name>A0A9P7KGX9_9AGAR</name>
<feature type="chain" id="PRO_5040382314" evidence="2">
    <location>
        <begin position="24"/>
        <end position="155"/>
    </location>
</feature>